<protein>
    <recommendedName>
        <fullName evidence="1">DUF4440 domain-containing protein</fullName>
    </recommendedName>
</protein>
<feature type="non-terminal residue" evidence="2">
    <location>
        <position position="140"/>
    </location>
</feature>
<organism evidence="2 4">
    <name type="scientific">Verticillium longisporum</name>
    <name type="common">Verticillium dahliae var. longisporum</name>
    <dbReference type="NCBI Taxonomy" id="100787"/>
    <lineage>
        <taxon>Eukaryota</taxon>
        <taxon>Fungi</taxon>
        <taxon>Dikarya</taxon>
        <taxon>Ascomycota</taxon>
        <taxon>Pezizomycotina</taxon>
        <taxon>Sordariomycetes</taxon>
        <taxon>Hypocreomycetidae</taxon>
        <taxon>Glomerellales</taxon>
        <taxon>Plectosphaerellaceae</taxon>
        <taxon>Verticillium</taxon>
    </lineage>
</organism>
<dbReference type="SMR" id="A0A0G4LXV0"/>
<dbReference type="InterPro" id="IPR032710">
    <property type="entry name" value="NTF2-like_dom_sf"/>
</dbReference>
<feature type="domain" description="DUF4440" evidence="1">
    <location>
        <begin position="20"/>
        <end position="131"/>
    </location>
</feature>
<evidence type="ECO:0000313" key="2">
    <source>
        <dbReference type="EMBL" id="CRK26852.1"/>
    </source>
</evidence>
<dbReference type="Pfam" id="PF14534">
    <property type="entry name" value="DUF4440"/>
    <property type="match status" value="1"/>
</dbReference>
<dbReference type="EMBL" id="JAEMWZ010000264">
    <property type="protein sequence ID" value="KAG7128508.1"/>
    <property type="molecule type" value="Genomic_DNA"/>
</dbReference>
<dbReference type="EMBL" id="CVQI01019668">
    <property type="protein sequence ID" value="CRK26852.1"/>
    <property type="molecule type" value="Genomic_DNA"/>
</dbReference>
<reference evidence="4" key="1">
    <citation type="submission" date="2015-05" db="EMBL/GenBank/DDBJ databases">
        <authorList>
            <person name="Fogelqvist Johan"/>
        </authorList>
    </citation>
    <scope>NUCLEOTIDE SEQUENCE [LARGE SCALE GENOMIC DNA]</scope>
</reference>
<dbReference type="Proteomes" id="UP000689129">
    <property type="component" value="Unassembled WGS sequence"/>
</dbReference>
<reference evidence="2" key="2">
    <citation type="submission" date="2015-05" db="EMBL/GenBank/DDBJ databases">
        <authorList>
            <person name="Wang D.B."/>
            <person name="Wang M."/>
        </authorList>
    </citation>
    <scope>NUCLEOTIDE SEQUENCE [LARGE SCALE GENOMIC DNA]</scope>
    <source>
        <strain evidence="2">VL2</strain>
    </source>
</reference>
<reference evidence="3" key="3">
    <citation type="journal article" date="2021" name="Mol. Plant Pathol.">
        <title>A 20-kb lineage-specific genomic region tames virulence in pathogenic amphidiploid Verticillium longisporum.</title>
        <authorList>
            <person name="Harting R."/>
            <person name="Starke J."/>
            <person name="Kusch H."/>
            <person name="Poggeler S."/>
            <person name="Maurus I."/>
            <person name="Schluter R."/>
            <person name="Landesfeind M."/>
            <person name="Bulla I."/>
            <person name="Nowrousian M."/>
            <person name="de Jonge R."/>
            <person name="Stahlhut G."/>
            <person name="Hoff K.J."/>
            <person name="Asshauer K.P."/>
            <person name="Thurmer A."/>
            <person name="Stanke M."/>
            <person name="Daniel R."/>
            <person name="Morgenstern B."/>
            <person name="Thomma B.P.H.J."/>
            <person name="Kronstad J.W."/>
            <person name="Braus-Stromeyer S.A."/>
            <person name="Braus G.H."/>
        </authorList>
    </citation>
    <scope>NUCLEOTIDE SEQUENCE</scope>
    <source>
        <strain evidence="3">Vl32</strain>
    </source>
</reference>
<dbReference type="Gene3D" id="3.10.450.50">
    <property type="match status" value="1"/>
</dbReference>
<dbReference type="SUPFAM" id="SSF54427">
    <property type="entry name" value="NTF2-like"/>
    <property type="match status" value="1"/>
</dbReference>
<evidence type="ECO:0000313" key="4">
    <source>
        <dbReference type="Proteomes" id="UP000045706"/>
    </source>
</evidence>
<dbReference type="AlphaFoldDB" id="A0A0G4LXV0"/>
<dbReference type="OrthoDB" id="2865667at2759"/>
<dbReference type="Proteomes" id="UP000045706">
    <property type="component" value="Unassembled WGS sequence"/>
</dbReference>
<evidence type="ECO:0000259" key="1">
    <source>
        <dbReference type="Pfam" id="PF14534"/>
    </source>
</evidence>
<gene>
    <name evidence="2" type="ORF">BN1723_013899</name>
    <name evidence="3" type="ORF">HYQ45_011853</name>
</gene>
<evidence type="ECO:0000313" key="3">
    <source>
        <dbReference type="EMBL" id="KAG7128508.1"/>
    </source>
</evidence>
<sequence>MSKPNNIYHRNRDDTIEATTLLWRALCDSNPKKSLKKYLGDDAILVQVDGTLVSKDTEPSLEEYLEDMEPWTAYRMQDADDADFVEIDMMSTSLTYRVTVWQQIGDAKDRMKPTEAICTDVWRQNAGGDWTCCVHHMAPA</sequence>
<dbReference type="InterPro" id="IPR027843">
    <property type="entry name" value="DUF4440"/>
</dbReference>
<proteinExistence type="predicted"/>
<name>A0A0G4LXV0_VERLO</name>
<accession>A0A0G4LXV0</accession>